<protein>
    <submittedName>
        <fullName evidence="3">Spore maturation protein CgeB</fullName>
    </submittedName>
</protein>
<dbReference type="OrthoDB" id="7019976at2"/>
<evidence type="ECO:0000313" key="4">
    <source>
        <dbReference type="Proteomes" id="UP000199228"/>
    </source>
</evidence>
<dbReference type="RefSeq" id="WP_090173973.1">
    <property type="nucleotide sequence ID" value="NZ_FMXR01000012.1"/>
</dbReference>
<keyword evidence="4" id="KW-1185">Reference proteome</keyword>
<gene>
    <name evidence="3" type="ORF">SAMN02910417_01740</name>
</gene>
<feature type="domain" description="Spore protein YkvP/CgeB glycosyl transferase-like" evidence="2">
    <location>
        <begin position="266"/>
        <end position="385"/>
    </location>
</feature>
<dbReference type="Proteomes" id="UP000199228">
    <property type="component" value="Unassembled WGS sequence"/>
</dbReference>
<evidence type="ECO:0000259" key="1">
    <source>
        <dbReference type="Pfam" id="PF12996"/>
    </source>
</evidence>
<sequence length="390" mass="45483">MNVLVYRYGSICEPDLMETFEILGFHVDTIDAEITKKNLKPNDQLKLLQNALEQKDYAFVFTINFFPTLSAVLEIYKIPYLCWIVDSPVMELYSDMIQNSVNRIFLFDYALYEEFSPYNPSGIFYLPLATNIRRWKEAIHNATFHEQQKFACDVSFVGSLYTEKNPYSRFVGPDYLKGYFEGMIRAQERVYGAFFLEDLLTDELVSQFKKHLPGFYTFPEKTRANDRACVAQLYLATAVATYERIDLFSAIEDHYKLTLYTGSDTTPYNFKSKGRVKTLTEMPLVFVGSKINLNITAKPIRTGLPLRIWDILGCHGFMISNYQSEIPEFFTNEEDIVMYESIEHAIDLIGYYLDHDKKRKEIADAAYDKVCKFHTYELRVTQMLEMAFQL</sequence>
<accession>A0A1G6BS24</accession>
<dbReference type="InterPro" id="IPR024542">
    <property type="entry name" value="YkvP_N"/>
</dbReference>
<evidence type="ECO:0000259" key="2">
    <source>
        <dbReference type="Pfam" id="PF13524"/>
    </source>
</evidence>
<dbReference type="InterPro" id="IPR055259">
    <property type="entry name" value="YkvP/CgeB_Glyco_trans-like"/>
</dbReference>
<dbReference type="STRING" id="1732.SAMN02910417_01740"/>
<reference evidence="3 4" key="1">
    <citation type="submission" date="2016-10" db="EMBL/GenBank/DDBJ databases">
        <authorList>
            <person name="de Groot N.N."/>
        </authorList>
    </citation>
    <scope>NUCLEOTIDE SEQUENCE [LARGE SCALE GENOMIC DNA]</scope>
    <source>
        <strain evidence="3 4">DSM 3217</strain>
    </source>
</reference>
<dbReference type="Pfam" id="PF13524">
    <property type="entry name" value="Glyco_trans_1_2"/>
    <property type="match status" value="1"/>
</dbReference>
<feature type="domain" description="Spore protein YkvP N-terminal" evidence="1">
    <location>
        <begin position="82"/>
        <end position="161"/>
    </location>
</feature>
<proteinExistence type="predicted"/>
<organism evidence="3 4">
    <name type="scientific">Eubacterium oxidoreducens</name>
    <dbReference type="NCBI Taxonomy" id="1732"/>
    <lineage>
        <taxon>Bacteria</taxon>
        <taxon>Bacillati</taxon>
        <taxon>Bacillota</taxon>
        <taxon>Clostridia</taxon>
        <taxon>Eubacteriales</taxon>
        <taxon>Eubacteriaceae</taxon>
        <taxon>Eubacterium</taxon>
    </lineage>
</organism>
<dbReference type="Pfam" id="PF12996">
    <property type="entry name" value="DUF3880"/>
    <property type="match status" value="1"/>
</dbReference>
<evidence type="ECO:0000313" key="3">
    <source>
        <dbReference type="EMBL" id="SDB23412.1"/>
    </source>
</evidence>
<name>A0A1G6BS24_EUBOX</name>
<dbReference type="EMBL" id="FMXR01000012">
    <property type="protein sequence ID" value="SDB23412.1"/>
    <property type="molecule type" value="Genomic_DNA"/>
</dbReference>
<dbReference type="AlphaFoldDB" id="A0A1G6BS24"/>